<dbReference type="Pfam" id="PF16994">
    <property type="entry name" value="Glyco_trans_4_5"/>
    <property type="match status" value="1"/>
</dbReference>
<dbReference type="Proteomes" id="UP000823906">
    <property type="component" value="Unassembled WGS sequence"/>
</dbReference>
<sequence>MYSTYSQFQQFQLSTQPYQDTQRTWLAVYAPGRCVSLTASLELQLHRKFQLTRALGDLPAGVDGVVVAAEDAECLSTALSYFAAALQSGADCAFCDAVFGFEGDTVVYRAAGRPEGCKCAVLSRPLLARCRAQAKDPDDPAALLELAFRLARQPVHIPQALLRYRRQPGAEDLFSQNGKRVLLLSHVLDMTGAPIVLVSAVPVLRQMGYEVAVMGPGDGGSLPLFVEAGATAITHPDCVSSSLLWGLATAADLVVANTIVEVKAIRALNGGPVPVLWWLHDAFVGYGYLSHLIPKELERNIRVCAVGSHATAAMHAHRPGFAIGQLIYGLPDYAQDRFAPYDISYAGGRPLFVSVGAFESRKGQDILVDAIRLLPDEMRSQAAFLFVGKGADKRLLAQVQELAAEYPQNVFYVSRLSRDEIKSLMQQCACTVCSSRDDPMPTFVTEGLIFGKPGIVSEHTGTAGLITEGVDGFVYHGDSPAALAETMTKLIAHPGLAARMAPACRALYERYYSKQAFADTLQAQVEALLQQNQPDAAE</sequence>
<proteinExistence type="predicted"/>
<feature type="domain" description="Glycosyl transferase family 1" evidence="1">
    <location>
        <begin position="347"/>
        <end position="502"/>
    </location>
</feature>
<dbReference type="EMBL" id="DWWN01000041">
    <property type="protein sequence ID" value="HJC45669.1"/>
    <property type="molecule type" value="Genomic_DNA"/>
</dbReference>
<organism evidence="2 3">
    <name type="scientific">Candidatus Faecalibacterium faecigallinarum</name>
    <dbReference type="NCBI Taxonomy" id="2838577"/>
    <lineage>
        <taxon>Bacteria</taxon>
        <taxon>Bacillati</taxon>
        <taxon>Bacillota</taxon>
        <taxon>Clostridia</taxon>
        <taxon>Eubacteriales</taxon>
        <taxon>Oscillospiraceae</taxon>
        <taxon>Faecalibacterium</taxon>
    </lineage>
</organism>
<gene>
    <name evidence="2" type="ORF">H9703_05995</name>
</gene>
<name>A0A9D2PAK3_9FIRM</name>
<reference evidence="2" key="1">
    <citation type="journal article" date="2021" name="PeerJ">
        <title>Extensive microbial diversity within the chicken gut microbiome revealed by metagenomics and culture.</title>
        <authorList>
            <person name="Gilroy R."/>
            <person name="Ravi A."/>
            <person name="Getino M."/>
            <person name="Pursley I."/>
            <person name="Horton D.L."/>
            <person name="Alikhan N.F."/>
            <person name="Baker D."/>
            <person name="Gharbi K."/>
            <person name="Hall N."/>
            <person name="Watson M."/>
            <person name="Adriaenssens E.M."/>
            <person name="Foster-Nyarko E."/>
            <person name="Jarju S."/>
            <person name="Secka A."/>
            <person name="Antonio M."/>
            <person name="Oren A."/>
            <person name="Chaudhuri R.R."/>
            <person name="La Ragione R."/>
            <person name="Hildebrand F."/>
            <person name="Pallen M.J."/>
        </authorList>
    </citation>
    <scope>NUCLEOTIDE SEQUENCE</scope>
    <source>
        <strain evidence="2">ChiSjej5B23-2810</strain>
    </source>
</reference>
<dbReference type="AlphaFoldDB" id="A0A9D2PAK3"/>
<dbReference type="Gene3D" id="3.40.50.2000">
    <property type="entry name" value="Glycogen Phosphorylase B"/>
    <property type="match status" value="1"/>
</dbReference>
<evidence type="ECO:0000313" key="3">
    <source>
        <dbReference type="Proteomes" id="UP000823906"/>
    </source>
</evidence>
<dbReference type="PANTHER" id="PTHR45947:SF3">
    <property type="entry name" value="SULFOQUINOVOSYL TRANSFERASE SQD2"/>
    <property type="match status" value="1"/>
</dbReference>
<dbReference type="InterPro" id="IPR050194">
    <property type="entry name" value="Glycosyltransferase_grp1"/>
</dbReference>
<dbReference type="InterPro" id="IPR041693">
    <property type="entry name" value="Glyco_trans_4_5"/>
</dbReference>
<dbReference type="SUPFAM" id="SSF53756">
    <property type="entry name" value="UDP-Glycosyltransferase/glycogen phosphorylase"/>
    <property type="match status" value="1"/>
</dbReference>
<dbReference type="Pfam" id="PF00534">
    <property type="entry name" value="Glycos_transf_1"/>
    <property type="match status" value="1"/>
</dbReference>
<dbReference type="CDD" id="cd03801">
    <property type="entry name" value="GT4_PimA-like"/>
    <property type="match status" value="1"/>
</dbReference>
<reference evidence="2" key="2">
    <citation type="submission" date="2021-04" db="EMBL/GenBank/DDBJ databases">
        <authorList>
            <person name="Gilroy R."/>
        </authorList>
    </citation>
    <scope>NUCLEOTIDE SEQUENCE</scope>
    <source>
        <strain evidence="2">ChiSjej5B23-2810</strain>
    </source>
</reference>
<dbReference type="PANTHER" id="PTHR45947">
    <property type="entry name" value="SULFOQUINOVOSYL TRANSFERASE SQD2"/>
    <property type="match status" value="1"/>
</dbReference>
<accession>A0A9D2PAK3</accession>
<evidence type="ECO:0000313" key="2">
    <source>
        <dbReference type="EMBL" id="HJC45669.1"/>
    </source>
</evidence>
<comment type="caution">
    <text evidence="2">The sequence shown here is derived from an EMBL/GenBank/DDBJ whole genome shotgun (WGS) entry which is preliminary data.</text>
</comment>
<dbReference type="GO" id="GO:0016757">
    <property type="term" value="F:glycosyltransferase activity"/>
    <property type="evidence" value="ECO:0007669"/>
    <property type="project" value="InterPro"/>
</dbReference>
<dbReference type="InterPro" id="IPR001296">
    <property type="entry name" value="Glyco_trans_1"/>
</dbReference>
<protein>
    <submittedName>
        <fullName evidence="2">Glycosyltransferase family 4 protein</fullName>
    </submittedName>
</protein>
<evidence type="ECO:0000259" key="1">
    <source>
        <dbReference type="Pfam" id="PF00534"/>
    </source>
</evidence>